<protein>
    <submittedName>
        <fullName evidence="2">DUF3313 family protein</fullName>
    </submittedName>
</protein>
<sequence>MRMFPTIAAALLIGSAAITAQAANSPESWSGLVEVNARQFDSAFLLPGADFRPYTKVMLDEPQVAFRDNWLRSVNSGSGSRARTRVTEADAERILATVSTNTTDIFAREFERAGFKVVTAAGPDVLRVRIGVVNLFVNAPDTLSAGRSRSFTTNAGEATLIMEVRDSQTKALLASVADRRQTQGPGGQATTVSNTAEFNSLASRWARTAASGVVALKDASPVPETLKQGQRLK</sequence>
<reference evidence="2 3" key="1">
    <citation type="submission" date="2019-02" db="EMBL/GenBank/DDBJ databases">
        <title>Polymorphobacter sp. isolated from the lake at the Tibet of China.</title>
        <authorList>
            <person name="Li A."/>
        </authorList>
    </citation>
    <scope>NUCLEOTIDE SEQUENCE [LARGE SCALE GENOMIC DNA]</scope>
    <source>
        <strain evidence="2 3">DJ1R-1</strain>
    </source>
</reference>
<keyword evidence="3" id="KW-1185">Reference proteome</keyword>
<organism evidence="2 3">
    <name type="scientific">Glacieibacterium arshaanense</name>
    <dbReference type="NCBI Taxonomy" id="2511025"/>
    <lineage>
        <taxon>Bacteria</taxon>
        <taxon>Pseudomonadati</taxon>
        <taxon>Pseudomonadota</taxon>
        <taxon>Alphaproteobacteria</taxon>
        <taxon>Sphingomonadales</taxon>
        <taxon>Sphingosinicellaceae</taxon>
        <taxon>Glacieibacterium</taxon>
    </lineage>
</organism>
<evidence type="ECO:0000256" key="1">
    <source>
        <dbReference type="SAM" id="SignalP"/>
    </source>
</evidence>
<gene>
    <name evidence="2" type="ORF">EUV02_08225</name>
</gene>
<proteinExistence type="predicted"/>
<accession>A0A4Y9EN14</accession>
<dbReference type="RefSeq" id="WP_135245763.1">
    <property type="nucleotide sequence ID" value="NZ_SIHO01000002.1"/>
</dbReference>
<dbReference type="EMBL" id="SIHO01000002">
    <property type="protein sequence ID" value="TFU03171.1"/>
    <property type="molecule type" value="Genomic_DNA"/>
</dbReference>
<name>A0A4Y9EN14_9SPHN</name>
<feature type="chain" id="PRO_5021238010" evidence="1">
    <location>
        <begin position="23"/>
        <end position="233"/>
    </location>
</feature>
<evidence type="ECO:0000313" key="3">
    <source>
        <dbReference type="Proteomes" id="UP000297737"/>
    </source>
</evidence>
<dbReference type="InterPro" id="IPR021747">
    <property type="entry name" value="DUF3313"/>
</dbReference>
<keyword evidence="1" id="KW-0732">Signal</keyword>
<dbReference type="OrthoDB" id="7513489at2"/>
<dbReference type="Pfam" id="PF11769">
    <property type="entry name" value="DUF3313"/>
    <property type="match status" value="1"/>
</dbReference>
<dbReference type="Proteomes" id="UP000297737">
    <property type="component" value="Unassembled WGS sequence"/>
</dbReference>
<dbReference type="AlphaFoldDB" id="A0A4Y9EN14"/>
<comment type="caution">
    <text evidence="2">The sequence shown here is derived from an EMBL/GenBank/DDBJ whole genome shotgun (WGS) entry which is preliminary data.</text>
</comment>
<feature type="signal peptide" evidence="1">
    <location>
        <begin position="1"/>
        <end position="22"/>
    </location>
</feature>
<evidence type="ECO:0000313" key="2">
    <source>
        <dbReference type="EMBL" id="TFU03171.1"/>
    </source>
</evidence>